<reference evidence="5 6" key="1">
    <citation type="submission" date="2020-08" db="EMBL/GenBank/DDBJ databases">
        <title>Bridging the membrane lipid divide: bacteria of the FCB group superphylum have the potential to synthesize archaeal ether lipids.</title>
        <authorList>
            <person name="Villanueva L."/>
            <person name="Von Meijenfeldt F.A.B."/>
            <person name="Westbye A.B."/>
            <person name="Yadav S."/>
            <person name="Hopmans E.C."/>
            <person name="Dutilh B.E."/>
            <person name="Sinninghe Damste J.S."/>
        </authorList>
    </citation>
    <scope>NUCLEOTIDE SEQUENCE [LARGE SCALE GENOMIC DNA]</scope>
    <source>
        <strain evidence="5">NIOZ-UU30</strain>
    </source>
</reference>
<protein>
    <submittedName>
        <fullName evidence="5">Metal-dependent transcriptional regulator</fullName>
    </submittedName>
</protein>
<dbReference type="GO" id="GO:0046983">
    <property type="term" value="F:protein dimerization activity"/>
    <property type="evidence" value="ECO:0007669"/>
    <property type="project" value="InterPro"/>
</dbReference>
<dbReference type="InterPro" id="IPR001367">
    <property type="entry name" value="Fe_dep_repressor"/>
</dbReference>
<dbReference type="GO" id="GO:0046914">
    <property type="term" value="F:transition metal ion binding"/>
    <property type="evidence" value="ECO:0007669"/>
    <property type="project" value="InterPro"/>
</dbReference>
<dbReference type="SMART" id="SM00529">
    <property type="entry name" value="HTH_DTXR"/>
    <property type="match status" value="1"/>
</dbReference>
<evidence type="ECO:0000313" key="5">
    <source>
        <dbReference type="EMBL" id="MBC8362119.1"/>
    </source>
</evidence>
<keyword evidence="3" id="KW-0408">Iron</keyword>
<dbReference type="Gene3D" id="2.30.30.90">
    <property type="match status" value="1"/>
</dbReference>
<dbReference type="GO" id="GO:0005737">
    <property type="term" value="C:cytoplasm"/>
    <property type="evidence" value="ECO:0007669"/>
    <property type="project" value="UniProtKB-SubCell"/>
</dbReference>
<dbReference type="InterPro" id="IPR036421">
    <property type="entry name" value="Fe_dep_repressor_sf"/>
</dbReference>
<evidence type="ECO:0000259" key="4">
    <source>
        <dbReference type="SMART" id="SM00899"/>
    </source>
</evidence>
<dbReference type="EMBL" id="JACNJH010000170">
    <property type="protein sequence ID" value="MBC8362119.1"/>
    <property type="molecule type" value="Genomic_DNA"/>
</dbReference>
<dbReference type="GO" id="GO:0003700">
    <property type="term" value="F:DNA-binding transcription factor activity"/>
    <property type="evidence" value="ECO:0007669"/>
    <property type="project" value="InterPro"/>
</dbReference>
<evidence type="ECO:0000256" key="3">
    <source>
        <dbReference type="ARBA" id="ARBA00023004"/>
    </source>
</evidence>
<dbReference type="SUPFAM" id="SSF50037">
    <property type="entry name" value="C-terminal domain of transcriptional repressors"/>
    <property type="match status" value="1"/>
</dbReference>
<dbReference type="SMART" id="SM00899">
    <property type="entry name" value="FeoA"/>
    <property type="match status" value="1"/>
</dbReference>
<evidence type="ECO:0000256" key="1">
    <source>
        <dbReference type="ARBA" id="ARBA00004496"/>
    </source>
</evidence>
<comment type="caution">
    <text evidence="5">The sequence shown here is derived from an EMBL/GenBank/DDBJ whole genome shotgun (WGS) entry which is preliminary data.</text>
</comment>
<dbReference type="InterPro" id="IPR007167">
    <property type="entry name" value="Fe-transptr_FeoA-like"/>
</dbReference>
<dbReference type="Proteomes" id="UP000603434">
    <property type="component" value="Unassembled WGS sequence"/>
</dbReference>
<feature type="domain" description="Ferrous iron transporter FeoA-like" evidence="4">
    <location>
        <begin position="145"/>
        <end position="215"/>
    </location>
</feature>
<dbReference type="InterPro" id="IPR022689">
    <property type="entry name" value="Iron_dep_repressor"/>
</dbReference>
<dbReference type="Gene3D" id="1.10.10.10">
    <property type="entry name" value="Winged helix-like DNA-binding domain superfamily/Winged helix DNA-binding domain"/>
    <property type="match status" value="1"/>
</dbReference>
<gene>
    <name evidence="5" type="ORF">H8E23_12060</name>
</gene>
<dbReference type="AlphaFoldDB" id="A0A8J6NVC1"/>
<comment type="subcellular location">
    <subcellularLocation>
        <location evidence="1">Cytoplasm</location>
    </subcellularLocation>
</comment>
<proteinExistence type="predicted"/>
<dbReference type="Pfam" id="PF04023">
    <property type="entry name" value="FeoA"/>
    <property type="match status" value="1"/>
</dbReference>
<comment type="subunit">
    <text evidence="2">Homodimer.</text>
</comment>
<organism evidence="5 6">
    <name type="scientific">Candidatus Desulfatibia profunda</name>
    <dbReference type="NCBI Taxonomy" id="2841695"/>
    <lineage>
        <taxon>Bacteria</taxon>
        <taxon>Pseudomonadati</taxon>
        <taxon>Thermodesulfobacteriota</taxon>
        <taxon>Desulfobacteria</taxon>
        <taxon>Desulfobacterales</taxon>
        <taxon>Desulfobacterales incertae sedis</taxon>
        <taxon>Candidatus Desulfatibia</taxon>
    </lineage>
</organism>
<name>A0A8J6NVC1_9BACT</name>
<dbReference type="InterPro" id="IPR050536">
    <property type="entry name" value="DtxR_MntR_Metal-Reg"/>
</dbReference>
<dbReference type="InterPro" id="IPR008988">
    <property type="entry name" value="Transcriptional_repressor_C"/>
</dbReference>
<accession>A0A8J6NVC1</accession>
<dbReference type="InterPro" id="IPR036388">
    <property type="entry name" value="WH-like_DNA-bd_sf"/>
</dbReference>
<dbReference type="PANTHER" id="PTHR33238:SF11">
    <property type="entry name" value="TRANSCRIPTIONAL REGULATOR MNTR"/>
    <property type="match status" value="1"/>
</dbReference>
<evidence type="ECO:0000256" key="2">
    <source>
        <dbReference type="ARBA" id="ARBA00011738"/>
    </source>
</evidence>
<dbReference type="PANTHER" id="PTHR33238">
    <property type="entry name" value="IRON (METAL) DEPENDENT REPRESSOR, DTXR FAMILY"/>
    <property type="match status" value="1"/>
</dbReference>
<dbReference type="SUPFAM" id="SSF47979">
    <property type="entry name" value="Iron-dependent repressor protein, dimerization domain"/>
    <property type="match status" value="1"/>
</dbReference>
<sequence>MYNKRREKEEYLEKLWEMKELGQAGMHDLRLAMDGNFEGEVIAEMTREGLVEVNGENQIIALTEKGETQARKIIRAHRIGERLLYDVFGGEFEAAACELEHMNSLEIVDSICTLLGHPRQCPHGKPIPAGECCRHSAKTSQNLVVPLRELEIGQSARVAYINCGDDGQMHRLFGLQIRPGIMIKLHQRYPCCVVECEDASIALDDEIASSICVWANTPQYQPEIKTPVKLQGNHGRRWRRYFSFGCKKKQR</sequence>
<evidence type="ECO:0000313" key="6">
    <source>
        <dbReference type="Proteomes" id="UP000603434"/>
    </source>
</evidence>
<dbReference type="Pfam" id="PF02742">
    <property type="entry name" value="Fe_dep_repr_C"/>
    <property type="match status" value="1"/>
</dbReference>
<dbReference type="InterPro" id="IPR038157">
    <property type="entry name" value="FeoA_core_dom"/>
</dbReference>